<protein>
    <submittedName>
        <fullName evidence="4">CPG4 domain-containing protein</fullName>
    </submittedName>
</protein>
<feature type="signal peptide" evidence="2">
    <location>
        <begin position="1"/>
        <end position="19"/>
    </location>
</feature>
<sequence length="200" mass="22199">MKTVAVAFVVLLGLSLTYGHPVFQAQMDSIINSSPCLKKCVDAVGASNEELTVTRTVDYGHYFGNFDKICGIIDEARECIDKCGIESNPFKLHSTTFICEPEMRADGHPVFQAQMDSIINSSPCLKKCVDAVGASNEELTVTRTVDYGHYFGNFDKICGIIEEARECIDNCQRIRPLPGEGATRRDRRVHPAVRRHGLTR</sequence>
<dbReference type="Proteomes" id="UP000095287">
    <property type="component" value="Unplaced"/>
</dbReference>
<keyword evidence="2" id="KW-0732">Signal</keyword>
<dbReference type="AlphaFoldDB" id="A0A1I8AEQ7"/>
<accession>A0A1I8AEQ7</accession>
<reference evidence="4" key="1">
    <citation type="submission" date="2016-11" db="UniProtKB">
        <authorList>
            <consortium name="WormBaseParasite"/>
        </authorList>
    </citation>
    <scope>IDENTIFICATION</scope>
</reference>
<feature type="compositionally biased region" description="Basic residues" evidence="1">
    <location>
        <begin position="185"/>
        <end position="200"/>
    </location>
</feature>
<organism evidence="3 4">
    <name type="scientific">Steinernema glaseri</name>
    <dbReference type="NCBI Taxonomy" id="37863"/>
    <lineage>
        <taxon>Eukaryota</taxon>
        <taxon>Metazoa</taxon>
        <taxon>Ecdysozoa</taxon>
        <taxon>Nematoda</taxon>
        <taxon>Chromadorea</taxon>
        <taxon>Rhabditida</taxon>
        <taxon>Tylenchina</taxon>
        <taxon>Panagrolaimomorpha</taxon>
        <taxon>Strongyloidoidea</taxon>
        <taxon>Steinernematidae</taxon>
        <taxon>Steinernema</taxon>
    </lineage>
</organism>
<feature type="chain" id="PRO_5009314595" evidence="2">
    <location>
        <begin position="20"/>
        <end position="200"/>
    </location>
</feature>
<evidence type="ECO:0000313" key="3">
    <source>
        <dbReference type="Proteomes" id="UP000095287"/>
    </source>
</evidence>
<evidence type="ECO:0000313" key="4">
    <source>
        <dbReference type="WBParaSite" id="L893_g5183.t1"/>
    </source>
</evidence>
<evidence type="ECO:0000256" key="1">
    <source>
        <dbReference type="SAM" id="MobiDB-lite"/>
    </source>
</evidence>
<feature type="region of interest" description="Disordered" evidence="1">
    <location>
        <begin position="179"/>
        <end position="200"/>
    </location>
</feature>
<evidence type="ECO:0000256" key="2">
    <source>
        <dbReference type="SAM" id="SignalP"/>
    </source>
</evidence>
<proteinExistence type="predicted"/>
<keyword evidence="3" id="KW-1185">Reference proteome</keyword>
<dbReference type="WBParaSite" id="L893_g5183.t1">
    <property type="protein sequence ID" value="L893_g5183.t1"/>
    <property type="gene ID" value="L893_g5183"/>
</dbReference>
<name>A0A1I8AEQ7_9BILA</name>